<evidence type="ECO:0000256" key="1">
    <source>
        <dbReference type="SAM" id="MobiDB-lite"/>
    </source>
</evidence>
<dbReference type="PANTHER" id="PTHR34693:SF1">
    <property type="entry name" value="PROTEIN PAR32"/>
    <property type="match status" value="1"/>
</dbReference>
<dbReference type="Pfam" id="PF12223">
    <property type="entry name" value="DUF3602"/>
    <property type="match status" value="1"/>
</dbReference>
<organism evidence="2 3">
    <name type="scientific">Brettanomyces naardenensis</name>
    <name type="common">Yeast</name>
    <dbReference type="NCBI Taxonomy" id="13370"/>
    <lineage>
        <taxon>Eukaryota</taxon>
        <taxon>Fungi</taxon>
        <taxon>Dikarya</taxon>
        <taxon>Ascomycota</taxon>
        <taxon>Saccharomycotina</taxon>
        <taxon>Pichiomycetes</taxon>
        <taxon>Pichiales</taxon>
        <taxon>Pichiaceae</taxon>
        <taxon>Brettanomyces</taxon>
    </lineage>
</organism>
<accession>A0A448YPG3</accession>
<dbReference type="InParanoid" id="A0A448YPG3"/>
<feature type="compositionally biased region" description="Basic and acidic residues" evidence="1">
    <location>
        <begin position="51"/>
        <end position="69"/>
    </location>
</feature>
<dbReference type="AlphaFoldDB" id="A0A448YPG3"/>
<evidence type="ECO:0000313" key="3">
    <source>
        <dbReference type="Proteomes" id="UP000290900"/>
    </source>
</evidence>
<dbReference type="InterPro" id="IPR053203">
    <property type="entry name" value="Cisplatin_resist-associated"/>
</dbReference>
<dbReference type="EMBL" id="CAACVR010000030">
    <property type="protein sequence ID" value="VEU22829.1"/>
    <property type="molecule type" value="Genomic_DNA"/>
</dbReference>
<dbReference type="OrthoDB" id="3063476at2759"/>
<dbReference type="PANTHER" id="PTHR34693">
    <property type="entry name" value="PROTEIN PAR32"/>
    <property type="match status" value="1"/>
</dbReference>
<dbReference type="Proteomes" id="UP000290900">
    <property type="component" value="Unassembled WGS sequence"/>
</dbReference>
<gene>
    <name evidence="2" type="ORF">BRENAR_LOCUS3560</name>
</gene>
<protein>
    <submittedName>
        <fullName evidence="2">DEKNAAC103917</fullName>
    </submittedName>
</protein>
<feature type="compositionally biased region" description="Basic and acidic residues" evidence="1">
    <location>
        <begin position="20"/>
        <end position="33"/>
    </location>
</feature>
<keyword evidence="3" id="KW-1185">Reference proteome</keyword>
<proteinExistence type="predicted"/>
<evidence type="ECO:0000313" key="2">
    <source>
        <dbReference type="EMBL" id="VEU22829.1"/>
    </source>
</evidence>
<sequence>MINASTALAAENDIVLSEEDAQKKGDTSYRPDRNGNYTVSSGRGGAGNIQKVKDVPSPKFEPKKSRSDESTDGMEELRPIYSVGRGGAGNMIRNKKGKSDLPRTTIEEDLGNEISPVHSGHSDLGLMATLSESRDNNRGHKFLSKIKKALNF</sequence>
<dbReference type="InterPro" id="IPR022024">
    <property type="entry name" value="DUF3602"/>
</dbReference>
<name>A0A448YPG3_BRENA</name>
<feature type="region of interest" description="Disordered" evidence="1">
    <location>
        <begin position="1"/>
        <end position="102"/>
    </location>
</feature>
<reference evidence="2 3" key="1">
    <citation type="submission" date="2018-12" db="EMBL/GenBank/DDBJ databases">
        <authorList>
            <person name="Tiukova I."/>
            <person name="Dainat J."/>
        </authorList>
    </citation>
    <scope>NUCLEOTIDE SEQUENCE [LARGE SCALE GENOMIC DNA]</scope>
</reference>